<dbReference type="PANTHER" id="PTHR11214">
    <property type="entry name" value="BETA-1,3-N-ACETYLGLUCOSAMINYLTRANSFERASE"/>
    <property type="match status" value="1"/>
</dbReference>
<evidence type="ECO:0000256" key="11">
    <source>
        <dbReference type="ARBA" id="ARBA00023136"/>
    </source>
</evidence>
<keyword evidence="8" id="KW-1133">Transmembrane helix</keyword>
<keyword evidence="11" id="KW-0472">Membrane</keyword>
<evidence type="ECO:0000256" key="12">
    <source>
        <dbReference type="ARBA" id="ARBA00023180"/>
    </source>
</evidence>
<evidence type="ECO:0000256" key="3">
    <source>
        <dbReference type="ARBA" id="ARBA00008661"/>
    </source>
</evidence>
<evidence type="ECO:0000256" key="4">
    <source>
        <dbReference type="ARBA" id="ARBA00022676"/>
    </source>
</evidence>
<keyword evidence="12" id="KW-0325">Glycoprotein</keyword>
<protein>
    <recommendedName>
        <fullName evidence="14">Hexosyltransferase</fullName>
        <ecNumber evidence="14">2.4.1.-</ecNumber>
    </recommendedName>
</protein>
<evidence type="ECO:0000256" key="7">
    <source>
        <dbReference type="ARBA" id="ARBA00022968"/>
    </source>
</evidence>
<evidence type="ECO:0000256" key="5">
    <source>
        <dbReference type="ARBA" id="ARBA00022679"/>
    </source>
</evidence>
<evidence type="ECO:0000256" key="13">
    <source>
        <dbReference type="ARBA" id="ARBA00048834"/>
    </source>
</evidence>
<comment type="similarity">
    <text evidence="3 14">Belongs to the glycosyltransferase 31 family.</text>
</comment>
<keyword evidence="6" id="KW-0812">Transmembrane</keyword>
<evidence type="ECO:0000256" key="14">
    <source>
        <dbReference type="RuleBase" id="RU363063"/>
    </source>
</evidence>
<comment type="pathway">
    <text evidence="2">Protein modification; protein glycosylation.</text>
</comment>
<evidence type="ECO:0000256" key="8">
    <source>
        <dbReference type="ARBA" id="ARBA00022989"/>
    </source>
</evidence>
<keyword evidence="4 14" id="KW-0328">Glycosyltransferase</keyword>
<dbReference type="RefSeq" id="XP_015281066.1">
    <property type="nucleotide sequence ID" value="XM_015425580.1"/>
</dbReference>
<keyword evidence="7" id="KW-0735">Signal-anchor</keyword>
<evidence type="ECO:0000256" key="10">
    <source>
        <dbReference type="ARBA" id="ARBA00023098"/>
    </source>
</evidence>
<dbReference type="EC" id="2.4.1.-" evidence="14"/>
<gene>
    <name evidence="16" type="primary">LOC107122476</name>
</gene>
<evidence type="ECO:0000256" key="9">
    <source>
        <dbReference type="ARBA" id="ARBA00023034"/>
    </source>
</evidence>
<accession>A0ABM1L529</accession>
<dbReference type="GeneID" id="107122476"/>
<evidence type="ECO:0000256" key="1">
    <source>
        <dbReference type="ARBA" id="ARBA00004323"/>
    </source>
</evidence>
<comment type="subcellular location">
    <subcellularLocation>
        <location evidence="1 14">Golgi apparatus membrane</location>
        <topology evidence="1 14">Single-pass type II membrane protein</topology>
    </subcellularLocation>
</comment>
<name>A0ABM1L529_GEKJA</name>
<reference evidence="16" key="1">
    <citation type="submission" date="2025-08" db="UniProtKB">
        <authorList>
            <consortium name="RefSeq"/>
        </authorList>
    </citation>
    <scope>IDENTIFICATION</scope>
</reference>
<dbReference type="Pfam" id="PF01762">
    <property type="entry name" value="Galactosyl_T"/>
    <property type="match status" value="1"/>
</dbReference>
<keyword evidence="5" id="KW-0808">Transferase</keyword>
<dbReference type="PANTHER" id="PTHR11214:SF265">
    <property type="entry name" value="BETA-1,3-GALACTOSYLTRANSFERASE 5"/>
    <property type="match status" value="1"/>
</dbReference>
<evidence type="ECO:0000313" key="15">
    <source>
        <dbReference type="Proteomes" id="UP000694871"/>
    </source>
</evidence>
<dbReference type="Proteomes" id="UP000694871">
    <property type="component" value="Unplaced"/>
</dbReference>
<evidence type="ECO:0000313" key="16">
    <source>
        <dbReference type="RefSeq" id="XP_015281066.1"/>
    </source>
</evidence>
<keyword evidence="9 14" id="KW-0333">Golgi apparatus</keyword>
<proteinExistence type="inferred from homology"/>
<dbReference type="InterPro" id="IPR002659">
    <property type="entry name" value="Glyco_trans_31"/>
</dbReference>
<dbReference type="Gene3D" id="3.90.550.50">
    <property type="match status" value="1"/>
</dbReference>
<sequence>MFKSIGICSVCLKDMPIFQPNRRIFLEMPDIDCRKNPPFLIILVTSCRDQIKTRMAIRETWGKERVVTDKRIVTFFLLGSPSHYQDGFTIMMESLLYKDIIQKDFLDTFYNLTLKTLMGLEWVHTFCPQSSFVMKTDSDMFVNPLYLMELLLKRNRTTRFFTGALTMQAHPVRDPRSKWYVSKEEYPWNKYPPCCSGAAYVFSTDVASRMHIISKKIPFFKLENIFVGLCLSHLRIKMEALHSEPVFFVGRIEFSPCRYRRLVTSHFITSVEMLLFWHGLEKSIDEECP</sequence>
<keyword evidence="10" id="KW-0443">Lipid metabolism</keyword>
<evidence type="ECO:0000256" key="6">
    <source>
        <dbReference type="ARBA" id="ARBA00022692"/>
    </source>
</evidence>
<keyword evidence="15" id="KW-1185">Reference proteome</keyword>
<comment type="catalytic activity">
    <reaction evidence="13">
        <text>a globoside Gb4Cer (d18:1(4E)) + UDP-alpha-D-galactose = a globoside GalGb4Cer (d18:1(4E)) + UDP + H(+)</text>
        <dbReference type="Rhea" id="RHEA:41996"/>
        <dbReference type="ChEBI" id="CHEBI:15378"/>
        <dbReference type="ChEBI" id="CHEBI:18259"/>
        <dbReference type="ChEBI" id="CHEBI:58223"/>
        <dbReference type="ChEBI" id="CHEBI:62571"/>
        <dbReference type="ChEBI" id="CHEBI:66914"/>
    </reaction>
    <physiologicalReaction direction="left-to-right" evidence="13">
        <dbReference type="Rhea" id="RHEA:41997"/>
    </physiologicalReaction>
</comment>
<organism evidence="15 16">
    <name type="scientific">Gekko japonicus</name>
    <name type="common">Schlegel's Japanese gecko</name>
    <dbReference type="NCBI Taxonomy" id="146911"/>
    <lineage>
        <taxon>Eukaryota</taxon>
        <taxon>Metazoa</taxon>
        <taxon>Chordata</taxon>
        <taxon>Craniata</taxon>
        <taxon>Vertebrata</taxon>
        <taxon>Euteleostomi</taxon>
        <taxon>Lepidosauria</taxon>
        <taxon>Squamata</taxon>
        <taxon>Bifurcata</taxon>
        <taxon>Gekkota</taxon>
        <taxon>Gekkonidae</taxon>
        <taxon>Gekkoninae</taxon>
        <taxon>Gekko</taxon>
    </lineage>
</organism>
<evidence type="ECO:0000256" key="2">
    <source>
        <dbReference type="ARBA" id="ARBA00004922"/>
    </source>
</evidence>